<dbReference type="CDD" id="cd06550">
    <property type="entry name" value="TM_ABC_iron-siderophores_like"/>
    <property type="match status" value="1"/>
</dbReference>
<feature type="transmembrane region" description="Helical" evidence="7">
    <location>
        <begin position="98"/>
        <end position="119"/>
    </location>
</feature>
<feature type="transmembrane region" description="Helical" evidence="7">
    <location>
        <begin position="183"/>
        <end position="211"/>
    </location>
</feature>
<dbReference type="RefSeq" id="WP_074660566.1">
    <property type="nucleotide sequence ID" value="NZ_FNAU01000001.1"/>
</dbReference>
<keyword evidence="5 7" id="KW-0472">Membrane</keyword>
<feature type="transmembrane region" description="Helical" evidence="7">
    <location>
        <begin position="223"/>
        <end position="244"/>
    </location>
</feature>
<feature type="transmembrane region" description="Helical" evidence="7">
    <location>
        <begin position="140"/>
        <end position="163"/>
    </location>
</feature>
<evidence type="ECO:0000256" key="1">
    <source>
        <dbReference type="ARBA" id="ARBA00004141"/>
    </source>
</evidence>
<dbReference type="Proteomes" id="UP000269974">
    <property type="component" value="Unassembled WGS sequence"/>
</dbReference>
<evidence type="ECO:0000256" key="4">
    <source>
        <dbReference type="ARBA" id="ARBA00022989"/>
    </source>
</evidence>
<feature type="transmembrane region" description="Helical" evidence="7">
    <location>
        <begin position="20"/>
        <end position="41"/>
    </location>
</feature>
<evidence type="ECO:0000313" key="9">
    <source>
        <dbReference type="EMBL" id="SDD99245.1"/>
    </source>
</evidence>
<dbReference type="PANTHER" id="PTHR30477:SF13">
    <property type="entry name" value="IRON TRANSPORT SYSTEM MEMBRANE PROTEIN HI_0360-RELATED"/>
    <property type="match status" value="1"/>
</dbReference>
<feature type="transmembrane region" description="Helical" evidence="7">
    <location>
        <begin position="250"/>
        <end position="270"/>
    </location>
</feature>
<evidence type="ECO:0000256" key="2">
    <source>
        <dbReference type="ARBA" id="ARBA00008034"/>
    </source>
</evidence>
<reference evidence="9" key="2">
    <citation type="submission" date="2016-10" db="EMBL/GenBank/DDBJ databases">
        <authorList>
            <person name="de Groot N.N."/>
        </authorList>
    </citation>
    <scope>NUCLEOTIDE SEQUENCE [LARGE SCALE GENOMIC DNA]</scope>
    <source>
        <strain evidence="9">DSM 20639</strain>
    </source>
</reference>
<evidence type="ECO:0000313" key="11">
    <source>
        <dbReference type="Proteomes" id="UP000182744"/>
    </source>
</evidence>
<evidence type="ECO:0000256" key="7">
    <source>
        <dbReference type="SAM" id="Phobius"/>
    </source>
</evidence>
<dbReference type="EMBL" id="FNAU01000001">
    <property type="protein sequence ID" value="SDD99245.1"/>
    <property type="molecule type" value="Genomic_DNA"/>
</dbReference>
<evidence type="ECO:0000256" key="5">
    <source>
        <dbReference type="ARBA" id="ARBA00023136"/>
    </source>
</evidence>
<dbReference type="Gene3D" id="1.10.3470.10">
    <property type="entry name" value="ABC transporter involved in vitamin B12 uptake, BtuC"/>
    <property type="match status" value="1"/>
</dbReference>
<dbReference type="AlphaFoldDB" id="A0A1G6ZBK1"/>
<keyword evidence="11" id="KW-1185">Reference proteome</keyword>
<dbReference type="InterPro" id="IPR022392">
    <property type="entry name" value="Anch_rpt-typ_ABC_trnsprt_perm"/>
</dbReference>
<protein>
    <submittedName>
        <fullName evidence="8">Anchored repeat-type ABC transporter permease subunit</fullName>
    </submittedName>
    <submittedName>
        <fullName evidence="10">Manganese ABC transporter permease</fullName>
    </submittedName>
    <submittedName>
        <fullName evidence="9">Manganese/iron transport system permease protein</fullName>
    </submittedName>
</protein>
<keyword evidence="3 6" id="KW-0812">Transmembrane</keyword>
<dbReference type="EMBL" id="JAWNFU010000004">
    <property type="protein sequence ID" value="MDY5153856.1"/>
    <property type="molecule type" value="Genomic_DNA"/>
</dbReference>
<dbReference type="Proteomes" id="UP000182744">
    <property type="component" value="Unassembled WGS sequence"/>
</dbReference>
<proteinExistence type="inferred from homology"/>
<evidence type="ECO:0000313" key="8">
    <source>
        <dbReference type="EMBL" id="MDY5153856.1"/>
    </source>
</evidence>
<dbReference type="GO" id="GO:0055085">
    <property type="term" value="P:transmembrane transport"/>
    <property type="evidence" value="ECO:0007669"/>
    <property type="project" value="InterPro"/>
</dbReference>
<evidence type="ECO:0000256" key="6">
    <source>
        <dbReference type="RuleBase" id="RU003943"/>
    </source>
</evidence>
<keyword evidence="6" id="KW-0813">Transport</keyword>
<gene>
    <name evidence="10" type="primary">mntB_3</name>
    <name evidence="10" type="ORF">NCTC10327_01357</name>
    <name evidence="8" type="ORF">R6G71_07370</name>
    <name evidence="9" type="ORF">SAMN05421878_10131</name>
</gene>
<reference evidence="8" key="4">
    <citation type="submission" date="2023-10" db="EMBL/GenBank/DDBJ databases">
        <title>Whole Genome based description of the genera Actinobaculum and Actinotignum reveals a complex phylogenetic relationship within the species included in the genus Actinotignum.</title>
        <authorList>
            <person name="Jensen C.S."/>
            <person name="Dargis R."/>
            <person name="Kemp M."/>
            <person name="Christensen J.J."/>
        </authorList>
    </citation>
    <scope>NUCLEOTIDE SEQUENCE</scope>
    <source>
        <strain evidence="8">Actinobaculum_suis_CCUG19206T</strain>
    </source>
</reference>
<dbReference type="InterPro" id="IPR037294">
    <property type="entry name" value="ABC_BtuC-like"/>
</dbReference>
<dbReference type="Proteomes" id="UP001273799">
    <property type="component" value="Unassembled WGS sequence"/>
</dbReference>
<dbReference type="Pfam" id="PF00950">
    <property type="entry name" value="ABC-3"/>
    <property type="match status" value="1"/>
</dbReference>
<reference evidence="10 12" key="3">
    <citation type="submission" date="2018-11" db="EMBL/GenBank/DDBJ databases">
        <authorList>
            <consortium name="Pathogen Informatics"/>
        </authorList>
    </citation>
    <scope>NUCLEOTIDE SEQUENCE [LARGE SCALE GENOMIC DNA]</scope>
    <source>
        <strain evidence="10 12">NCTC10327</strain>
    </source>
</reference>
<dbReference type="GO" id="GO:0010043">
    <property type="term" value="P:response to zinc ion"/>
    <property type="evidence" value="ECO:0007669"/>
    <property type="project" value="TreeGrafter"/>
</dbReference>
<dbReference type="SUPFAM" id="SSF81345">
    <property type="entry name" value="ABC transporter involved in vitamin B12 uptake, BtuC"/>
    <property type="match status" value="1"/>
</dbReference>
<dbReference type="InterPro" id="IPR001626">
    <property type="entry name" value="ABC_TroCD"/>
</dbReference>
<keyword evidence="4 7" id="KW-1133">Transmembrane helix</keyword>
<comment type="similarity">
    <text evidence="2 6">Belongs to the ABC-3 integral membrane protein family.</text>
</comment>
<reference evidence="11" key="1">
    <citation type="submission" date="2016-10" db="EMBL/GenBank/DDBJ databases">
        <authorList>
            <person name="Varghese N."/>
        </authorList>
    </citation>
    <scope>NUCLEOTIDE SEQUENCE [LARGE SCALE GENOMIC DNA]</scope>
    <source>
        <strain evidence="11">DSM 20639</strain>
    </source>
</reference>
<sequence>MNIIEFFNDLSNPVLAFLPRALIVAMLSSVVCGIVGTHVVLRGMSFVGDALSHAIFPGIAIAFALQGSIMAGGMIAGGIVALLIAAASQNRKLREDSLIGIFMAGSFALGVIIISRIPGYTGSLESFLFGSLTGVSDSQLVTVAITGALILLCLAFLHPQLVASTVDRDYAQTLGIRQGPLDAVLYLLVAATVVISVQSIGNILVLALLVTPAASARLLTNRLVPMMVISPLLGCFAAFMGVWISWSWDWPAGASIVMVLMVVFAAAWVVSSVRTARRRRGQAVPA</sequence>
<organism evidence="9 11">
    <name type="scientific">Actinobaculum suis</name>
    <dbReference type="NCBI Taxonomy" id="1657"/>
    <lineage>
        <taxon>Bacteria</taxon>
        <taxon>Bacillati</taxon>
        <taxon>Actinomycetota</taxon>
        <taxon>Actinomycetes</taxon>
        <taxon>Actinomycetales</taxon>
        <taxon>Actinomycetaceae</taxon>
        <taxon>Actinobaculum</taxon>
    </lineage>
</organism>
<comment type="subcellular location">
    <subcellularLocation>
        <location evidence="6">Cell membrane</location>
        <topology evidence="6">Multi-pass membrane protein</topology>
    </subcellularLocation>
    <subcellularLocation>
        <location evidence="1">Membrane</location>
        <topology evidence="1">Multi-pass membrane protein</topology>
    </subcellularLocation>
</comment>
<evidence type="ECO:0000313" key="10">
    <source>
        <dbReference type="EMBL" id="VDG76718.1"/>
    </source>
</evidence>
<dbReference type="EMBL" id="UYIO01000001">
    <property type="protein sequence ID" value="VDG76718.1"/>
    <property type="molecule type" value="Genomic_DNA"/>
</dbReference>
<accession>A0A1G6ZBK1</accession>
<dbReference type="NCBIfam" id="TIGR03770">
    <property type="entry name" value="anch_rpt_perm"/>
    <property type="match status" value="1"/>
</dbReference>
<dbReference type="GO" id="GO:0043190">
    <property type="term" value="C:ATP-binding cassette (ABC) transporter complex"/>
    <property type="evidence" value="ECO:0007669"/>
    <property type="project" value="InterPro"/>
</dbReference>
<feature type="transmembrane region" description="Helical" evidence="7">
    <location>
        <begin position="53"/>
        <end position="86"/>
    </location>
</feature>
<name>A0A1G6ZBK1_9ACTO</name>
<evidence type="ECO:0000256" key="3">
    <source>
        <dbReference type="ARBA" id="ARBA00022692"/>
    </source>
</evidence>
<evidence type="ECO:0000313" key="12">
    <source>
        <dbReference type="Proteomes" id="UP000269974"/>
    </source>
</evidence>
<dbReference type="PANTHER" id="PTHR30477">
    <property type="entry name" value="ABC-TRANSPORTER METAL-BINDING PROTEIN"/>
    <property type="match status" value="1"/>
</dbReference>